<dbReference type="EMBL" id="CP050485">
    <property type="protein sequence ID" value="QOG25899.1"/>
    <property type="molecule type" value="Genomic_DNA"/>
</dbReference>
<dbReference type="PANTHER" id="PTHR30435:SF19">
    <property type="entry name" value="FLAGELLAR BASAL-BODY ROD PROTEIN FLGG"/>
    <property type="match status" value="1"/>
</dbReference>
<dbReference type="Proteomes" id="UP000516696">
    <property type="component" value="Chromosome"/>
</dbReference>
<feature type="domain" description="Flagellar hook protein FlgE/F/G-like D1" evidence="5">
    <location>
        <begin position="94"/>
        <end position="159"/>
    </location>
</feature>
<protein>
    <submittedName>
        <fullName evidence="6">Flagellar hook-basal body protein</fullName>
    </submittedName>
</protein>
<keyword evidence="2" id="KW-0975">Bacterial flagellum</keyword>
<evidence type="ECO:0000259" key="4">
    <source>
        <dbReference type="Pfam" id="PF06429"/>
    </source>
</evidence>
<dbReference type="RefSeq" id="WP_103300690.1">
    <property type="nucleotide sequence ID" value="NZ_CAKODH010000007.1"/>
</dbReference>
<dbReference type="Proteomes" id="UP001241571">
    <property type="component" value="Unassembled WGS sequence"/>
</dbReference>
<comment type="subcellular location">
    <subcellularLocation>
        <location evidence="2">Bacterial flagellum basal body</location>
    </subcellularLocation>
</comment>
<accession>A0A2K3QUU4</accession>
<organism evidence="6 9">
    <name type="scientific">Enterococcus gallinarum</name>
    <dbReference type="NCBI Taxonomy" id="1353"/>
    <lineage>
        <taxon>Bacteria</taxon>
        <taxon>Bacillati</taxon>
        <taxon>Bacillota</taxon>
        <taxon>Bacilli</taxon>
        <taxon>Lactobacillales</taxon>
        <taxon>Enterococcaceae</taxon>
        <taxon>Enterococcus</taxon>
    </lineage>
</organism>
<keyword evidence="6" id="KW-0282">Flagellum</keyword>
<feature type="domain" description="Flagellar basal-body/hook protein C-terminal" evidence="4">
    <location>
        <begin position="214"/>
        <end position="257"/>
    </location>
</feature>
<comment type="similarity">
    <text evidence="1 2">Belongs to the flagella basal body rod proteins family.</text>
</comment>
<evidence type="ECO:0000313" key="6">
    <source>
        <dbReference type="EMBL" id="MDL4936430.1"/>
    </source>
</evidence>
<sequence>MNMNGLLGISRSGMNSLQKNLDNVANNIANVNTNGYQTQTTHFKELINNAVSTEEVYFSGNAAQYGWNVGSSATTGTSFGQGVLTASSQPLDVAIQGTGFFGVRNGNNELLLTRAGNFQLDAEKGLVTSDGYPVAMTTMVPANQWPNAQNIQIDSAGRLMTQQNGQAVLLGQLTLYNPTNMNDLVPVGSQLFQTQNAQLTSSQADQTAFGTINQHYLEGSNVDLAGSMTELLTTQRAYALNTKAMQTTDDMLAVVNRFTN</sequence>
<evidence type="ECO:0000256" key="2">
    <source>
        <dbReference type="RuleBase" id="RU362116"/>
    </source>
</evidence>
<feature type="domain" description="Flagellar basal body rod protein N-terminal" evidence="3">
    <location>
        <begin position="9"/>
        <end position="37"/>
    </location>
</feature>
<gene>
    <name evidence="7" type="ORF">EGM181_00640</name>
    <name evidence="6" type="ORF">QRX88_11950</name>
</gene>
<keyword evidence="6" id="KW-0966">Cell projection</keyword>
<dbReference type="InterPro" id="IPR001444">
    <property type="entry name" value="Flag_bb_rod_N"/>
</dbReference>
<dbReference type="InterPro" id="IPR020013">
    <property type="entry name" value="Flagellar_FlgE/F/G"/>
</dbReference>
<dbReference type="NCBIfam" id="TIGR03506">
    <property type="entry name" value="FlgEFG_subfam"/>
    <property type="match status" value="2"/>
</dbReference>
<dbReference type="AlphaFoldDB" id="A0A2K3QUU4"/>
<evidence type="ECO:0000259" key="5">
    <source>
        <dbReference type="Pfam" id="PF22692"/>
    </source>
</evidence>
<name>A0A2K3QUU4_ENTGA</name>
<dbReference type="InterPro" id="IPR053967">
    <property type="entry name" value="LlgE_F_G-like_D1"/>
</dbReference>
<dbReference type="GO" id="GO:0009425">
    <property type="term" value="C:bacterial-type flagellum basal body"/>
    <property type="evidence" value="ECO:0007669"/>
    <property type="project" value="UniProtKB-SubCell"/>
</dbReference>
<evidence type="ECO:0000313" key="7">
    <source>
        <dbReference type="EMBL" id="QOG25899.1"/>
    </source>
</evidence>
<dbReference type="SUPFAM" id="SSF117143">
    <property type="entry name" value="Flagellar hook protein flgE"/>
    <property type="match status" value="1"/>
</dbReference>
<evidence type="ECO:0000256" key="1">
    <source>
        <dbReference type="ARBA" id="ARBA00009677"/>
    </source>
</evidence>
<keyword evidence="6" id="KW-0969">Cilium</keyword>
<evidence type="ECO:0000313" key="9">
    <source>
        <dbReference type="Proteomes" id="UP001241571"/>
    </source>
</evidence>
<dbReference type="Pfam" id="PF06429">
    <property type="entry name" value="Flg_bbr_C"/>
    <property type="match status" value="1"/>
</dbReference>
<dbReference type="InterPro" id="IPR037925">
    <property type="entry name" value="FlgE/F/G-like"/>
</dbReference>
<proteinExistence type="inferred from homology"/>
<evidence type="ECO:0000313" key="8">
    <source>
        <dbReference type="Proteomes" id="UP000516696"/>
    </source>
</evidence>
<reference evidence="7 8" key="1">
    <citation type="submission" date="2020-03" db="EMBL/GenBank/DDBJ databases">
        <title>Characterization of ganglioside-mimicking enterococci.</title>
        <authorList>
            <person name="Patry R.T."/>
            <person name="Nothaft H."/>
            <person name="Bridger R."/>
            <person name="Shajahan A."/>
            <person name="Huynh S."/>
            <person name="Sanchez S."/>
            <person name="Azadi P."/>
            <person name="Cooper K."/>
            <person name="Miller W.G."/>
            <person name="Parker C.T."/>
            <person name="Wells L."/>
            <person name="Szymanski C.M."/>
        </authorList>
    </citation>
    <scope>NUCLEOTIDE SEQUENCE [LARGE SCALE GENOMIC DNA]</scope>
    <source>
        <strain evidence="7 8">EGM181</strain>
    </source>
</reference>
<dbReference type="GO" id="GO:0071978">
    <property type="term" value="P:bacterial-type flagellum-dependent swarming motility"/>
    <property type="evidence" value="ECO:0007669"/>
    <property type="project" value="TreeGrafter"/>
</dbReference>
<dbReference type="InterPro" id="IPR010930">
    <property type="entry name" value="Flg_bb/hook_C_dom"/>
</dbReference>
<evidence type="ECO:0000259" key="3">
    <source>
        <dbReference type="Pfam" id="PF00460"/>
    </source>
</evidence>
<dbReference type="EMBL" id="JASUBT010000008">
    <property type="protein sequence ID" value="MDL4936430.1"/>
    <property type="molecule type" value="Genomic_DNA"/>
</dbReference>
<dbReference type="Pfam" id="PF00460">
    <property type="entry name" value="Flg_bb_rod"/>
    <property type="match status" value="1"/>
</dbReference>
<dbReference type="PANTHER" id="PTHR30435">
    <property type="entry name" value="FLAGELLAR PROTEIN"/>
    <property type="match status" value="1"/>
</dbReference>
<dbReference type="Pfam" id="PF22692">
    <property type="entry name" value="LlgE_F_G_D1"/>
    <property type="match status" value="1"/>
</dbReference>
<reference evidence="6 9" key="2">
    <citation type="submission" date="2023-06" db="EMBL/GenBank/DDBJ databases">
        <title>Acute promotion of culturable opportunistic pathogens and persistent increase of antibiotic resistance following antibiotic exposure in mouse gut microbiota.</title>
        <authorList>
            <person name="Li L."/>
            <person name="Wang B."/>
            <person name="Sun Y."/>
            <person name="Wang M."/>
            <person name="Xu H."/>
        </authorList>
    </citation>
    <scope>NUCLEOTIDE SEQUENCE [LARGE SCALE GENOMIC DNA]</scope>
    <source>
        <strain evidence="6 9">CRI2_2</strain>
    </source>
</reference>